<dbReference type="InterPro" id="IPR011989">
    <property type="entry name" value="ARM-like"/>
</dbReference>
<dbReference type="SUPFAM" id="SSF48371">
    <property type="entry name" value="ARM repeat"/>
    <property type="match status" value="1"/>
</dbReference>
<dbReference type="PANTHER" id="PTHR23120">
    <property type="entry name" value="MAESTRO-RELATED HEAT DOMAIN-CONTAINING"/>
    <property type="match status" value="1"/>
</dbReference>
<dbReference type="InterPro" id="IPR045206">
    <property type="entry name" value="Maestro_heat-like_prot"/>
</dbReference>
<evidence type="ECO:0000313" key="5">
    <source>
        <dbReference type="Proteomes" id="UP000694397"/>
    </source>
</evidence>
<dbReference type="PANTHER" id="PTHR23120:SF0">
    <property type="entry name" value="MAESTRO HEAT-LIKE REPEAT FAMILY MEMBER 1"/>
    <property type="match status" value="1"/>
</dbReference>
<dbReference type="InterPro" id="IPR055408">
    <property type="entry name" value="HEAT_MROH2B-like"/>
</dbReference>
<evidence type="ECO:0000313" key="4">
    <source>
        <dbReference type="Ensembl" id="ENSSFOP00015064259.1"/>
    </source>
</evidence>
<proteinExistence type="predicted"/>
<dbReference type="GeneTree" id="ENSGT00940000156930"/>
<protein>
    <recommendedName>
        <fullName evidence="6">Maestro heat-like repeat-containing protein family member 1</fullName>
    </recommendedName>
</protein>
<evidence type="ECO:0008006" key="6">
    <source>
        <dbReference type="Google" id="ProtNLM"/>
    </source>
</evidence>
<evidence type="ECO:0000259" key="3">
    <source>
        <dbReference type="Pfam" id="PF23221"/>
    </source>
</evidence>
<evidence type="ECO:0000259" key="2">
    <source>
        <dbReference type="Pfam" id="PF23210"/>
    </source>
</evidence>
<reference evidence="4" key="2">
    <citation type="submission" date="2025-08" db="UniProtKB">
        <authorList>
            <consortium name="Ensembl"/>
        </authorList>
    </citation>
    <scope>IDENTIFICATION</scope>
</reference>
<dbReference type="Gene3D" id="1.25.10.10">
    <property type="entry name" value="Leucine-rich Repeat Variant"/>
    <property type="match status" value="1"/>
</dbReference>
<dbReference type="OrthoDB" id="1884734at2759"/>
<feature type="domain" description="MROH2B-like HEAT-repeats" evidence="2">
    <location>
        <begin position="243"/>
        <end position="306"/>
    </location>
</feature>
<reference evidence="4" key="3">
    <citation type="submission" date="2025-09" db="UniProtKB">
        <authorList>
            <consortium name="Ensembl"/>
        </authorList>
    </citation>
    <scope>IDENTIFICATION</scope>
</reference>
<dbReference type="InterPro" id="IPR016024">
    <property type="entry name" value="ARM-type_fold"/>
</dbReference>
<accession>A0A8C9VSY4</accession>
<name>A0A8C9VSY4_SCLFO</name>
<dbReference type="GO" id="GO:0005737">
    <property type="term" value="C:cytoplasm"/>
    <property type="evidence" value="ECO:0007669"/>
    <property type="project" value="TreeGrafter"/>
</dbReference>
<dbReference type="AlphaFoldDB" id="A0A8C9VSY4"/>
<dbReference type="Ensembl" id="ENSSFOT00015051615.1">
    <property type="protein sequence ID" value="ENSSFOP00015064259.1"/>
    <property type="gene ID" value="ENSSFOG00015029222.1"/>
</dbReference>
<dbReference type="Pfam" id="PF23221">
    <property type="entry name" value="HEAT_MROH2B_1st"/>
    <property type="match status" value="1"/>
</dbReference>
<dbReference type="InterPro" id="IPR056282">
    <property type="entry name" value="MROH2B-like_N_HEAT"/>
</dbReference>
<evidence type="ECO:0000256" key="1">
    <source>
        <dbReference type="ARBA" id="ARBA00022737"/>
    </source>
</evidence>
<organism evidence="4 5">
    <name type="scientific">Scleropages formosus</name>
    <name type="common">Asian bonytongue</name>
    <name type="synonym">Osteoglossum formosum</name>
    <dbReference type="NCBI Taxonomy" id="113540"/>
    <lineage>
        <taxon>Eukaryota</taxon>
        <taxon>Metazoa</taxon>
        <taxon>Chordata</taxon>
        <taxon>Craniata</taxon>
        <taxon>Vertebrata</taxon>
        <taxon>Euteleostomi</taxon>
        <taxon>Actinopterygii</taxon>
        <taxon>Neopterygii</taxon>
        <taxon>Teleostei</taxon>
        <taxon>Osteoglossocephala</taxon>
        <taxon>Osteoglossomorpha</taxon>
        <taxon>Osteoglossiformes</taxon>
        <taxon>Osteoglossidae</taxon>
        <taxon>Scleropages</taxon>
    </lineage>
</organism>
<sequence>AAPPYVLQALVEAANDRDPAVQEQVRRSMATLGKRKPEKVLALCHAYLVKHPKVRLRHLSDSVPQHVGHLNTLFKSVVSLASDEMTRSKDMVSEWQQAASNILVVVGNKHIEDVTEEMLSKFQPGVLPHFFVVQTLSRLSLSNVCGMVPFLKPVLITMLPMLGMVKQDKMKWVFSSALSHFSSCILEYLANVEKISDCTVNKSMISSEISTAYNILFCNWLQSRDLKVRLTVAEALGSMSALMAPEKLEEQFPRLVSAILALYKKSPEPHIISKSLCQILDASSNVSTRVLESQVASLLPALHQQVLPSC</sequence>
<keyword evidence="1" id="KW-0677">Repeat</keyword>
<reference evidence="4 5" key="1">
    <citation type="submission" date="2019-04" db="EMBL/GenBank/DDBJ databases">
        <authorList>
            <consortium name="Wellcome Sanger Institute Data Sharing"/>
        </authorList>
    </citation>
    <scope>NUCLEOTIDE SEQUENCE [LARGE SCALE GENOMIC DNA]</scope>
</reference>
<keyword evidence="5" id="KW-1185">Reference proteome</keyword>
<dbReference type="Proteomes" id="UP000694397">
    <property type="component" value="Chromosome 23"/>
</dbReference>
<feature type="domain" description="MROH2B-like N-terminal HEAT-repeats" evidence="3">
    <location>
        <begin position="31"/>
        <end position="240"/>
    </location>
</feature>
<dbReference type="Pfam" id="PF23210">
    <property type="entry name" value="HEAT_Maestro_2"/>
    <property type="match status" value="1"/>
</dbReference>